<accession>I0JY93</accession>
<dbReference type="EMBL" id="CAHT01000054">
    <property type="protein sequence ID" value="CCG92212.1"/>
    <property type="molecule type" value="Genomic_DNA"/>
</dbReference>
<evidence type="ECO:0000313" key="1">
    <source>
        <dbReference type="EMBL" id="CCG92212.1"/>
    </source>
</evidence>
<dbReference type="InParanoid" id="I0JY93"/>
<comment type="caution">
    <text evidence="1">The sequence shown here is derived from an EMBL/GenBank/DDBJ whole genome shotgun (WGS) entry which is preliminary data.</text>
</comment>
<evidence type="ECO:0000313" key="2">
    <source>
        <dbReference type="Proteomes" id="UP000004837"/>
    </source>
</evidence>
<proteinExistence type="predicted"/>
<reference evidence="1 2" key="1">
    <citation type="journal article" date="2012" name="J. Bacteriol.">
        <title>Draft Genome Sequence of the Volcano-Inhabiting Thermoacidophilic Methanotroph Methylacidiphilum fumariolicum Strain SolV.</title>
        <authorList>
            <person name="Khadem A.F."/>
            <person name="Wieczorek A.S."/>
            <person name="Pol A."/>
            <person name="Vuilleumier S."/>
            <person name="Harhangi H.R."/>
            <person name="Dunfield P.F."/>
            <person name="Kalyuzhnaya M.G."/>
            <person name="Murrell J.C."/>
            <person name="Francoijs K.-J."/>
            <person name="Stunnenberg H.G."/>
            <person name="Stein L.Y."/>
            <person name="DiSpirito A.A."/>
            <person name="Semrau J.D."/>
            <person name="Lajus A."/>
            <person name="Medigue C."/>
            <person name="Klotz M.G."/>
            <person name="Jetten M.S.M."/>
            <person name="Op den Camp H.J.M."/>
        </authorList>
    </citation>
    <scope>NUCLEOTIDE SEQUENCE [LARGE SCALE GENOMIC DNA]</scope>
    <source>
        <strain evidence="1 2">SolV</strain>
    </source>
</reference>
<protein>
    <submittedName>
        <fullName evidence="1">Uncharacterized protein</fullName>
    </submittedName>
</protein>
<name>I0JY93_METFB</name>
<dbReference type="Proteomes" id="UP000004837">
    <property type="component" value="Unassembled WGS sequence"/>
</dbReference>
<gene>
    <name evidence="1" type="ORF">MFUM_490003</name>
</gene>
<sequence>MLPPYHLQLGRCKGRRYNYDGVSQRYYIYYLGPMGVIYPKG</sequence>
<dbReference type="AlphaFoldDB" id="I0JY93"/>
<organism evidence="1 2">
    <name type="scientific">Methylacidiphilum fumariolicum (strain SolV)</name>
    <dbReference type="NCBI Taxonomy" id="1156937"/>
    <lineage>
        <taxon>Bacteria</taxon>
        <taxon>Pseudomonadati</taxon>
        <taxon>Verrucomicrobiota</taxon>
        <taxon>Methylacidiphilae</taxon>
        <taxon>Methylacidiphilales</taxon>
        <taxon>Methylacidiphilaceae</taxon>
        <taxon>Methylacidiphilum (ex Ratnadevi et al. 2023)</taxon>
    </lineage>
</organism>